<dbReference type="Proteomes" id="UP000532010">
    <property type="component" value="Unassembled WGS sequence"/>
</dbReference>
<gene>
    <name evidence="2" type="ORF">FHR70_003584</name>
</gene>
<protein>
    <recommendedName>
        <fullName evidence="4">Outer membrane protein beta-barrel domain-containing protein</fullName>
    </recommendedName>
</protein>
<sequence>MSPRSIRCLLISLCALSASGGAGLAADLAPPAPVPEEPTAAPMGWTYRVTPYGWLTSIKGTQTVRGRSAKIDASFIDIVEKSDSLVALMGAFEARNGPLALYNDLVWTKIGIEGSNIRSRSLAPGVTGTLGTATSLDFQMAIVEVGATYEVGRSGPLAFDVLGGARYWYQEADLSLEIAGTVDTGDLELTGGRAIARSGSVDWLDPVIGARIRYAAAPGHELFLRGDIGGFGVGSDFSWQVIGGYSFDFGTYHGIAFSGVVGYRALSVDYAQGEGRRRYEFDAIQHGPILGISARF</sequence>
<dbReference type="AlphaFoldDB" id="A0A7W4YYY5"/>
<keyword evidence="3" id="KW-1185">Reference proteome</keyword>
<proteinExistence type="predicted"/>
<comment type="caution">
    <text evidence="2">The sequence shown here is derived from an EMBL/GenBank/DDBJ whole genome shotgun (WGS) entry which is preliminary data.</text>
</comment>
<accession>A0A7W4YYY5</accession>
<evidence type="ECO:0000256" key="1">
    <source>
        <dbReference type="SAM" id="SignalP"/>
    </source>
</evidence>
<feature type="signal peptide" evidence="1">
    <location>
        <begin position="1"/>
        <end position="25"/>
    </location>
</feature>
<name>A0A7W4YYY5_9HYPH</name>
<reference evidence="2 3" key="1">
    <citation type="submission" date="2020-08" db="EMBL/GenBank/DDBJ databases">
        <title>The Agave Microbiome: Exploring the role of microbial communities in plant adaptations to desert environments.</title>
        <authorList>
            <person name="Partida-Martinez L.P."/>
        </authorList>
    </citation>
    <scope>NUCLEOTIDE SEQUENCE [LARGE SCALE GENOMIC DNA]</scope>
    <source>
        <strain evidence="2 3">AT3.9</strain>
    </source>
</reference>
<evidence type="ECO:0008006" key="4">
    <source>
        <dbReference type="Google" id="ProtNLM"/>
    </source>
</evidence>
<feature type="chain" id="PRO_5031450248" description="Outer membrane protein beta-barrel domain-containing protein" evidence="1">
    <location>
        <begin position="26"/>
        <end position="296"/>
    </location>
</feature>
<keyword evidence="1" id="KW-0732">Signal</keyword>
<evidence type="ECO:0000313" key="2">
    <source>
        <dbReference type="EMBL" id="MBB3020498.1"/>
    </source>
</evidence>
<dbReference type="EMBL" id="JACHWB010000005">
    <property type="protein sequence ID" value="MBB3020498.1"/>
    <property type="molecule type" value="Genomic_DNA"/>
</dbReference>
<dbReference type="RefSeq" id="WP_183452568.1">
    <property type="nucleotide sequence ID" value="NZ_JACHWB010000005.1"/>
</dbReference>
<organism evidence="2 3">
    <name type="scientific">Microvirga lupini</name>
    <dbReference type="NCBI Taxonomy" id="420324"/>
    <lineage>
        <taxon>Bacteria</taxon>
        <taxon>Pseudomonadati</taxon>
        <taxon>Pseudomonadota</taxon>
        <taxon>Alphaproteobacteria</taxon>
        <taxon>Hyphomicrobiales</taxon>
        <taxon>Methylobacteriaceae</taxon>
        <taxon>Microvirga</taxon>
    </lineage>
</organism>
<evidence type="ECO:0000313" key="3">
    <source>
        <dbReference type="Proteomes" id="UP000532010"/>
    </source>
</evidence>